<evidence type="ECO:0000259" key="8">
    <source>
        <dbReference type="PROSITE" id="PS50109"/>
    </source>
</evidence>
<proteinExistence type="predicted"/>
<evidence type="ECO:0000313" key="10">
    <source>
        <dbReference type="EMBL" id="KAF7308347.1"/>
    </source>
</evidence>
<dbReference type="GO" id="GO:0000155">
    <property type="term" value="F:phosphorelay sensor kinase activity"/>
    <property type="evidence" value="ECO:0007669"/>
    <property type="project" value="TreeGrafter"/>
</dbReference>
<keyword evidence="3" id="KW-0808">Transferase</keyword>
<dbReference type="CDD" id="cd17546">
    <property type="entry name" value="REC_hyHK_CKI1_RcsC-like"/>
    <property type="match status" value="1"/>
</dbReference>
<feature type="transmembrane region" description="Helical" evidence="7">
    <location>
        <begin position="193"/>
        <end position="211"/>
    </location>
</feature>
<feature type="compositionally biased region" description="Low complexity" evidence="6">
    <location>
        <begin position="870"/>
        <end position="882"/>
    </location>
</feature>
<feature type="region of interest" description="Disordered" evidence="6">
    <location>
        <begin position="104"/>
        <end position="135"/>
    </location>
</feature>
<feature type="domain" description="Histidine kinase" evidence="8">
    <location>
        <begin position="419"/>
        <end position="737"/>
    </location>
</feature>
<feature type="compositionally biased region" description="Polar residues" evidence="6">
    <location>
        <begin position="860"/>
        <end position="869"/>
    </location>
</feature>
<dbReference type="GO" id="GO:0005886">
    <property type="term" value="C:plasma membrane"/>
    <property type="evidence" value="ECO:0007669"/>
    <property type="project" value="TreeGrafter"/>
</dbReference>
<protein>
    <recommendedName>
        <fullName evidence="2">histidine kinase</fullName>
        <ecNumber evidence="2">2.7.13.3</ecNumber>
    </recommendedName>
</protein>
<evidence type="ECO:0000256" key="6">
    <source>
        <dbReference type="SAM" id="MobiDB-lite"/>
    </source>
</evidence>
<feature type="region of interest" description="Disordered" evidence="6">
    <location>
        <begin position="857"/>
        <end position="909"/>
    </location>
</feature>
<accession>A0A8H6T0Y6</accession>
<keyword evidence="7" id="KW-0812">Transmembrane</keyword>
<sequence length="1094" mass="119360">MSSFRSVDKPGLVELVSMSLPPPALQKTTNASKDRRRIEKKARFGVISGVLSTLATRFGSVSSPSLSSDLRRASVPSTTGAIVADAENQDSDVVDRIVVDRTWTTSESRRSQHDDDNSREKSSHGATALTPQDGWQPLANSLQKHSWLVTIGERSPMLMSLCAAFVHFFRPTFPDKDAERHYRREDWSLTKPLAMWAAFWLIVNWALGAGFSVRPRTLLDDVFLYAVAPAFSVPVIVLVAFNWPRRHSIAYQCFVGFSLHMWAVYYVLTMYLCGFYPGMPHHVFSCPNKDFIGLLFYFTALPVIGLFGLKMQRITAVIGGLSIFIVIFVLVIPYHPVLARTMVNYFIFMAFIIYAHYIKERAERRLHTLRNQLKTQFKATQRAQINERNASESKTRLTSYVFHDKFSLPGRLFSLANISAFLQVRVPLNSALLALQNINSSGIITKDHEIEFGALNYSLSMMRNVLNDILDFNRMDSGNFEVSSRPFAFHTAMQSLFVPLRLSAESRGQEFVAKLDPDIDKVARWATYQAMGETAGVIKQHMKEHPEVAGVVTGDQVRLQQIVNNLASNATKFTPAGGSITITTKLLYPTPEEVSAIEDFEHLAPPPPPPLSVPSTPAREIGNPTENGSANGHPLSRTHLSQHNIANGIMPAAELKKIVVRIEVTDTGYGITRKDMDECNLFAAFNQTPQGRQQGGKGTGLGLALVRQIVKHSGGRLGVRSKAGVGSCFWIELPLGIGRDALVAPDMESEHSSTDPDITKVRTAARTSADIPVSKHSLTMAVDSVALKNSAVKPPVDRSASAIHNIMEQDGRVELGLLKSAENLSHAMNAVAVAAAGSAPTRPLVIGGSITSSSAASTANVDNDVTPQAGSGPSTTPTGRPTYLPMPSPKRFMKDAHPTSSTSTSGISSNASSPLIAFDTAFQGIPASSSSLSLPFDPGLSVLIVDDDLVTRKVMQRMLTRLGCVVQAAENGQSALVALGAIETPASETSNQSRGPILERAVIDGDEERFDVIFLDNQMPILSGLNAVAKLREWGRTDFVVGVTGNALLQDQEEYIAAGADHVLTKPINEQALKRMLSIADSRRKNRLARSEPP</sequence>
<feature type="compositionally biased region" description="Basic and acidic residues" evidence="6">
    <location>
        <begin position="107"/>
        <end position="123"/>
    </location>
</feature>
<keyword evidence="7" id="KW-1133">Transmembrane helix</keyword>
<keyword evidence="7" id="KW-0472">Membrane</keyword>
<keyword evidence="11" id="KW-1185">Reference proteome</keyword>
<evidence type="ECO:0000256" key="5">
    <source>
        <dbReference type="PROSITE-ProRule" id="PRU00169"/>
    </source>
</evidence>
<dbReference type="PROSITE" id="PS50109">
    <property type="entry name" value="HIS_KIN"/>
    <property type="match status" value="1"/>
</dbReference>
<dbReference type="GO" id="GO:0009927">
    <property type="term" value="F:histidine phosphotransfer kinase activity"/>
    <property type="evidence" value="ECO:0007669"/>
    <property type="project" value="TreeGrafter"/>
</dbReference>
<reference evidence="10" key="1">
    <citation type="submission" date="2020-05" db="EMBL/GenBank/DDBJ databases">
        <title>Mycena genomes resolve the evolution of fungal bioluminescence.</title>
        <authorList>
            <person name="Tsai I.J."/>
        </authorList>
    </citation>
    <scope>NUCLEOTIDE SEQUENCE</scope>
    <source>
        <strain evidence="10">110903Hualien_Pintung</strain>
    </source>
</reference>
<dbReference type="Gene3D" id="3.40.50.2300">
    <property type="match status" value="1"/>
</dbReference>
<dbReference type="InterPro" id="IPR003594">
    <property type="entry name" value="HATPase_dom"/>
</dbReference>
<dbReference type="EMBL" id="JACAZE010000008">
    <property type="protein sequence ID" value="KAF7308347.1"/>
    <property type="molecule type" value="Genomic_DNA"/>
</dbReference>
<dbReference type="Pfam" id="PF02518">
    <property type="entry name" value="HATPase_c"/>
    <property type="match status" value="1"/>
</dbReference>
<evidence type="ECO:0000256" key="7">
    <source>
        <dbReference type="SAM" id="Phobius"/>
    </source>
</evidence>
<evidence type="ECO:0000256" key="3">
    <source>
        <dbReference type="ARBA" id="ARBA00022679"/>
    </source>
</evidence>
<gene>
    <name evidence="10" type="ORF">HMN09_00683100</name>
</gene>
<name>A0A8H6T0Y6_MYCCL</name>
<dbReference type="InterPro" id="IPR005467">
    <property type="entry name" value="His_kinase_dom"/>
</dbReference>
<dbReference type="InterPro" id="IPR004358">
    <property type="entry name" value="Sig_transdc_His_kin-like_C"/>
</dbReference>
<organism evidence="10 11">
    <name type="scientific">Mycena chlorophos</name>
    <name type="common">Agaric fungus</name>
    <name type="synonym">Agaricus chlorophos</name>
    <dbReference type="NCBI Taxonomy" id="658473"/>
    <lineage>
        <taxon>Eukaryota</taxon>
        <taxon>Fungi</taxon>
        <taxon>Dikarya</taxon>
        <taxon>Basidiomycota</taxon>
        <taxon>Agaricomycotina</taxon>
        <taxon>Agaricomycetes</taxon>
        <taxon>Agaricomycetidae</taxon>
        <taxon>Agaricales</taxon>
        <taxon>Marasmiineae</taxon>
        <taxon>Mycenaceae</taxon>
        <taxon>Mycena</taxon>
    </lineage>
</organism>
<dbReference type="InterPro" id="IPR036890">
    <property type="entry name" value="HATPase_C_sf"/>
</dbReference>
<feature type="modified residue" description="4-aspartylphosphate" evidence="5">
    <location>
        <position position="1016"/>
    </location>
</feature>
<dbReference type="InterPro" id="IPR011006">
    <property type="entry name" value="CheY-like_superfamily"/>
</dbReference>
<dbReference type="SMART" id="SM00448">
    <property type="entry name" value="REC"/>
    <property type="match status" value="1"/>
</dbReference>
<feature type="compositionally biased region" description="Low complexity" evidence="6">
    <location>
        <begin position="899"/>
        <end position="909"/>
    </location>
</feature>
<dbReference type="SUPFAM" id="SSF52172">
    <property type="entry name" value="CheY-like"/>
    <property type="match status" value="1"/>
</dbReference>
<dbReference type="Gene3D" id="3.30.565.10">
    <property type="entry name" value="Histidine kinase-like ATPase, C-terminal domain"/>
    <property type="match status" value="1"/>
</dbReference>
<dbReference type="EC" id="2.7.13.3" evidence="2"/>
<feature type="transmembrane region" description="Helical" evidence="7">
    <location>
        <begin position="291"/>
        <end position="309"/>
    </location>
</feature>
<dbReference type="Pfam" id="PF00072">
    <property type="entry name" value="Response_reg"/>
    <property type="match status" value="1"/>
</dbReference>
<dbReference type="SMART" id="SM00387">
    <property type="entry name" value="HATPase_c"/>
    <property type="match status" value="1"/>
</dbReference>
<dbReference type="InterPro" id="IPR001789">
    <property type="entry name" value="Sig_transdc_resp-reg_receiver"/>
</dbReference>
<evidence type="ECO:0000256" key="2">
    <source>
        <dbReference type="ARBA" id="ARBA00012438"/>
    </source>
</evidence>
<feature type="region of interest" description="Disordered" evidence="6">
    <location>
        <begin position="618"/>
        <end position="637"/>
    </location>
</feature>
<feature type="transmembrane region" description="Helical" evidence="7">
    <location>
        <begin position="253"/>
        <end position="279"/>
    </location>
</feature>
<keyword evidence="4 10" id="KW-0418">Kinase</keyword>
<dbReference type="SUPFAM" id="SSF55874">
    <property type="entry name" value="ATPase domain of HSP90 chaperone/DNA topoisomerase II/histidine kinase"/>
    <property type="match status" value="1"/>
</dbReference>
<evidence type="ECO:0000256" key="4">
    <source>
        <dbReference type="ARBA" id="ARBA00022777"/>
    </source>
</evidence>
<feature type="transmembrane region" description="Helical" evidence="7">
    <location>
        <begin position="223"/>
        <end position="241"/>
    </location>
</feature>
<evidence type="ECO:0000259" key="9">
    <source>
        <dbReference type="PROSITE" id="PS50110"/>
    </source>
</evidence>
<comment type="caution">
    <text evidence="10">The sequence shown here is derived from an EMBL/GenBank/DDBJ whole genome shotgun (WGS) entry which is preliminary data.</text>
</comment>
<keyword evidence="5" id="KW-0597">Phosphoprotein</keyword>
<dbReference type="PROSITE" id="PS50110">
    <property type="entry name" value="RESPONSE_REGULATORY"/>
    <property type="match status" value="1"/>
</dbReference>
<dbReference type="Proteomes" id="UP000613580">
    <property type="component" value="Unassembled WGS sequence"/>
</dbReference>
<dbReference type="OrthoDB" id="60033at2759"/>
<dbReference type="PANTHER" id="PTHR43047">
    <property type="entry name" value="TWO-COMPONENT HISTIDINE PROTEIN KINASE"/>
    <property type="match status" value="1"/>
</dbReference>
<evidence type="ECO:0000313" key="11">
    <source>
        <dbReference type="Proteomes" id="UP000613580"/>
    </source>
</evidence>
<feature type="domain" description="Response regulatory" evidence="9">
    <location>
        <begin position="941"/>
        <end position="1081"/>
    </location>
</feature>
<evidence type="ECO:0000256" key="1">
    <source>
        <dbReference type="ARBA" id="ARBA00000085"/>
    </source>
</evidence>
<dbReference type="PANTHER" id="PTHR43047:SF66">
    <property type="entry name" value="HISKA"/>
    <property type="match status" value="1"/>
</dbReference>
<comment type="catalytic activity">
    <reaction evidence="1">
        <text>ATP + protein L-histidine = ADP + protein N-phospho-L-histidine.</text>
        <dbReference type="EC" id="2.7.13.3"/>
    </reaction>
</comment>
<feature type="transmembrane region" description="Helical" evidence="7">
    <location>
        <begin position="316"/>
        <end position="336"/>
    </location>
</feature>
<dbReference type="AlphaFoldDB" id="A0A8H6T0Y6"/>
<dbReference type="PRINTS" id="PR00344">
    <property type="entry name" value="BCTRLSENSOR"/>
</dbReference>